<keyword evidence="11 14" id="KW-0863">Zinc-finger</keyword>
<evidence type="ECO:0000256" key="9">
    <source>
        <dbReference type="ARBA" id="ARBA00022723"/>
    </source>
</evidence>
<evidence type="ECO:0000313" key="18">
    <source>
        <dbReference type="Proteomes" id="UP001295684"/>
    </source>
</evidence>
<name>A0AAD1XXD0_EUPCR</name>
<dbReference type="PANTHER" id="PTHR12389:SF0">
    <property type="entry name" value="E3 UBIQUITIN-PROTEIN LIGASE LISTERIN"/>
    <property type="match status" value="1"/>
</dbReference>
<dbReference type="InterPro" id="IPR039804">
    <property type="entry name" value="RING-CH-C4HC3_LTN1"/>
</dbReference>
<dbReference type="SUPFAM" id="SSF57850">
    <property type="entry name" value="RING/U-box"/>
    <property type="match status" value="1"/>
</dbReference>
<keyword evidence="10" id="KW-0677">Repeat</keyword>
<evidence type="ECO:0000256" key="3">
    <source>
        <dbReference type="ARBA" id="ARBA00004906"/>
    </source>
</evidence>
<feature type="compositionally biased region" description="Low complexity" evidence="15">
    <location>
        <begin position="80"/>
        <end position="94"/>
    </location>
</feature>
<dbReference type="Gene3D" id="3.30.40.10">
    <property type="entry name" value="Zinc/RING finger domain, C3HC4 (zinc finger)"/>
    <property type="match status" value="1"/>
</dbReference>
<evidence type="ECO:0000256" key="2">
    <source>
        <dbReference type="ARBA" id="ARBA00004514"/>
    </source>
</evidence>
<feature type="compositionally biased region" description="Basic and acidic residues" evidence="15">
    <location>
        <begin position="1635"/>
        <end position="1648"/>
    </location>
</feature>
<evidence type="ECO:0000256" key="5">
    <source>
        <dbReference type="ARBA" id="ARBA00012483"/>
    </source>
</evidence>
<dbReference type="PROSITE" id="PS50089">
    <property type="entry name" value="ZF_RING_2"/>
    <property type="match status" value="1"/>
</dbReference>
<sequence length="2010" mass="232308">MSEKKDFRPVKVKIKSNKQKSMKYISGDLLYSGVNLFGKLSEIYMEKIKNGEMFAGTYQDTPTQKEAVAVPAPDYSTPAMSKKSSTVSNTSNMSYDSNRGMLKSSSVFQMDQEIMSLFRKLQKKDAITKVKALKGLLKYVEDQGEEIEGFDFAEQGSQLSQVLTFFLYHFERIVTYEAERGVRKAAHDVLGAFLKTCKRNFNQHIINLFPLWYISFYDTAQGIRTTAKDNFFSVFKSNEIRSNLFRKTIDNIGALKSESETTISQNYLYFIQEKILHFEMLLSEDMTTLDKAERDSIYDRIISGCLESLSDSFDIFASLKEGQKKKSWTPENTTEYIDQILDVFNLNSVDSYPTMYKFMGAKFSPPIRAAALRLLVKVSDYMIKADKANKEIFTTHIHKLSSSLFSGVSDESYNVQKILWKSVLYEFCSIFKDELWEQVDIKKALLPQIYTCLKNAGFGAHTDLYKNFSHFVSLLPIFNFETPFETLYKTQPLGEKKSAAEPIEESKEESKEEVKETPKEAKKKKKAKKARNQGGEGGVKTIKNSFSINEKANVMFETMKALLSGIDVEEAVAFNKEIIDSYYDTIGFLCVKRIFPAIETLKDSDPKSVETLKKKSVQSLMLPVSEYLKKNNPKLSNSLYNTIPEKFTGILELFSSQGLAEEVLDDLFNDIHETLVIGLEKSPQNTIKLLSILLSQTSTENAYYIRIQKIGSGLVQSLYKGLREGLGKMSKETIDQFEKDIEIFSYISHSLLTKGLESSIFELYSDEIINGNAMPHEYTLLVNIFEIVKILQKKLKKEFLQTLEIVQEKMWLCLILRTNYLYKRGTTEVEAFMNGPMLDLISTSLKNYGISDDRYLRFVIQYIAPADCLSLLISENIEKKVDLKRFKKNILSHKDTKLKELFIPYETFMQKSEKIQEKFLSILYIDMIDDYSKSHQIMTIYSIFKRKLDEYVSFKQDGQSYSIFTEATVKTILESTLEFLEETEQVHKSFQLSEIGNVLAKFILSIKRDDNLFELSKKICESFFTILLDIKQNLSSAVDQWKFINSILMNEELNFEGQFLEYIENVLKQRIHNLAGINSEDRKYSIDLKSVNNEILVLKNFINTVPKEKINLLDSLSRIVLHQENFSLLAKDCLILKIFQQTFLIGGIGFNIDDLALKKEEGSEDFKYIWLLCELLTSSYLPSLAGYTNLRYQIQTFCEAEVYPLILRECCSESNNTLFFSMMKYLTQKSIEKSSIYAKTLGNIIQMIIKPPEGLYELVADFTRWKDLLDVTIGQHLDSVLQADDSNIPEIRRKIEMIKIVSDSVKHLLYSLESYQDIREKIIAELDVNKESNIILYSTMIDDQRWDSSALQFLDNEDIDETPTFKDVRCLQSILNHISGLLDEKIDNLASLDSILESLNCALTKMGIGNILDSFAINFENIKFFLKNALDYLIVEEITLEESSEIDTYTPVVLNTIGINLLQFVKMIIGQLHSNDSEGTNVIIDGVFEYSKLKAEAFTQKTNLLKVKLQEAQKFSHKTQKSLIKEAEEESDGSKIIQEQEYELIDCIAEVINNIIPYIHTAIDEDVLYTLIGTHIESIQKAAYLTLKYFYESFIPPLKYKYEEEGEIDEEEFKHQIEQELAQNEESKEDEEETKDDHDQVEHLKQRRIKGEPDKNISIMLLDIIERPPEIKDEAHQHQDEEELEESEEEILHEGYMNIQSSSTLLDDKLMSNEVYSYFLAWNAMLNKISNAKMKLKFEQDHDYLRTINSLQEFLTMNQHVYEMLLILIIAYLPSSIKNKWNPSNIIDCKPEWTDLNEQKLIEEFGLFTMYNFMANFPSLARDYYQDCDRRIFTLVHPIISKLISPAIMENEIRKIETSQADLSTQNLSFTLFKSTQEILADYVNEEVEVQLKLKIPNEYPLKSIEVKCTKQLKIPEMKLRRWMLSISKMISSQNGDFISGILLWKSNIEKEIEGVEDCLICYSTVHVIDKSLPKLACKNCENKFHAHCIRKWFAESQKSKCPMCQSFFW</sequence>
<keyword evidence="13" id="KW-0862">Zinc</keyword>
<keyword evidence="12" id="KW-0833">Ubl conjugation pathway</keyword>
<dbReference type="GO" id="GO:1990112">
    <property type="term" value="C:RQC complex"/>
    <property type="evidence" value="ECO:0007669"/>
    <property type="project" value="InterPro"/>
</dbReference>
<dbReference type="GO" id="GO:1990116">
    <property type="term" value="P:ribosome-associated ubiquitin-dependent protein catabolic process"/>
    <property type="evidence" value="ECO:0007669"/>
    <property type="project" value="InterPro"/>
</dbReference>
<evidence type="ECO:0000256" key="13">
    <source>
        <dbReference type="ARBA" id="ARBA00022833"/>
    </source>
</evidence>
<dbReference type="Pfam" id="PF22958">
    <property type="entry name" value="Ltn1_1st"/>
    <property type="match status" value="1"/>
</dbReference>
<dbReference type="InterPro" id="IPR016024">
    <property type="entry name" value="ARM-type_fold"/>
</dbReference>
<feature type="region of interest" description="Disordered" evidence="15">
    <location>
        <begin position="1622"/>
        <end position="1648"/>
    </location>
</feature>
<dbReference type="SUPFAM" id="SSF48371">
    <property type="entry name" value="ARM repeat"/>
    <property type="match status" value="1"/>
</dbReference>
<dbReference type="Pfam" id="PF23009">
    <property type="entry name" value="UBC_like"/>
    <property type="match status" value="1"/>
</dbReference>
<accession>A0AAD1XXD0</accession>
<dbReference type="GO" id="GO:0005829">
    <property type="term" value="C:cytosol"/>
    <property type="evidence" value="ECO:0007669"/>
    <property type="project" value="UniProtKB-SubCell"/>
</dbReference>
<feature type="region of interest" description="Disordered" evidence="15">
    <location>
        <begin position="498"/>
        <end position="538"/>
    </location>
</feature>
<feature type="region of interest" description="Disordered" evidence="15">
    <location>
        <begin position="74"/>
        <end position="95"/>
    </location>
</feature>
<keyword evidence="18" id="KW-1185">Reference proteome</keyword>
<evidence type="ECO:0000256" key="4">
    <source>
        <dbReference type="ARBA" id="ARBA00007997"/>
    </source>
</evidence>
<evidence type="ECO:0000256" key="8">
    <source>
        <dbReference type="ARBA" id="ARBA00022679"/>
    </source>
</evidence>
<evidence type="ECO:0000313" key="17">
    <source>
        <dbReference type="EMBL" id="CAI2381223.1"/>
    </source>
</evidence>
<dbReference type="Gene3D" id="1.25.10.10">
    <property type="entry name" value="Leucine-rich Repeat Variant"/>
    <property type="match status" value="1"/>
</dbReference>
<gene>
    <name evidence="17" type="ORF">ECRASSUSDP1_LOCUS22673</name>
</gene>
<dbReference type="InterPro" id="IPR054478">
    <property type="entry name" value="LTN1_UBC"/>
</dbReference>
<dbReference type="InterPro" id="IPR054477">
    <property type="entry name" value="LTN1_E3_ligase_6th"/>
</dbReference>
<feature type="domain" description="RING-type" evidence="16">
    <location>
        <begin position="1959"/>
        <end position="2006"/>
    </location>
</feature>
<dbReference type="CDD" id="cd16491">
    <property type="entry name" value="RING-CH-C4HC3_LTN1"/>
    <property type="match status" value="1"/>
</dbReference>
<comment type="similarity">
    <text evidence="4">Belongs to the LTN1 family.</text>
</comment>
<dbReference type="InterPro" id="IPR054476">
    <property type="entry name" value="Ltn1_N"/>
</dbReference>
<dbReference type="GO" id="GO:0043023">
    <property type="term" value="F:ribosomal large subunit binding"/>
    <property type="evidence" value="ECO:0007669"/>
    <property type="project" value="TreeGrafter"/>
</dbReference>
<feature type="compositionally biased region" description="Basic and acidic residues" evidence="15">
    <location>
        <begin position="498"/>
        <end position="520"/>
    </location>
</feature>
<dbReference type="InterPro" id="IPR001841">
    <property type="entry name" value="Znf_RING"/>
</dbReference>
<comment type="caution">
    <text evidence="17">The sequence shown here is derived from an EMBL/GenBank/DDBJ whole genome shotgun (WGS) entry which is preliminary data.</text>
</comment>
<dbReference type="GO" id="GO:0061630">
    <property type="term" value="F:ubiquitin protein ligase activity"/>
    <property type="evidence" value="ECO:0007669"/>
    <property type="project" value="UniProtKB-EC"/>
</dbReference>
<feature type="compositionally biased region" description="Basic residues" evidence="15">
    <location>
        <begin position="521"/>
        <end position="531"/>
    </location>
</feature>
<dbReference type="Pfam" id="PF22999">
    <property type="entry name" value="LTN1_E3_ligase_6th"/>
    <property type="match status" value="1"/>
</dbReference>
<evidence type="ECO:0000256" key="1">
    <source>
        <dbReference type="ARBA" id="ARBA00000900"/>
    </source>
</evidence>
<comment type="subcellular location">
    <subcellularLocation>
        <location evidence="2">Cytoplasm</location>
        <location evidence="2">Cytosol</location>
    </subcellularLocation>
</comment>
<dbReference type="EC" id="2.3.2.27" evidence="5"/>
<comment type="pathway">
    <text evidence="3">Protein modification; protein ubiquitination.</text>
</comment>
<protein>
    <recommendedName>
        <fullName evidence="6">E3 ubiquitin-protein ligase listerin</fullName>
        <ecNumber evidence="5">2.3.2.27</ecNumber>
    </recommendedName>
</protein>
<evidence type="ECO:0000256" key="12">
    <source>
        <dbReference type="ARBA" id="ARBA00022786"/>
    </source>
</evidence>
<dbReference type="GO" id="GO:0008270">
    <property type="term" value="F:zinc ion binding"/>
    <property type="evidence" value="ECO:0007669"/>
    <property type="project" value="UniProtKB-KW"/>
</dbReference>
<dbReference type="PANTHER" id="PTHR12389">
    <property type="entry name" value="ZINC FINGER PROTEIN 294"/>
    <property type="match status" value="1"/>
</dbReference>
<proteinExistence type="inferred from homology"/>
<evidence type="ECO:0000259" key="16">
    <source>
        <dbReference type="PROSITE" id="PS50089"/>
    </source>
</evidence>
<dbReference type="FunFam" id="3.30.40.10:FF:000038">
    <property type="entry name" value="E3 ubiquitin-protein ligase listerin"/>
    <property type="match status" value="1"/>
</dbReference>
<comment type="catalytic activity">
    <reaction evidence="1">
        <text>S-ubiquitinyl-[E2 ubiquitin-conjugating enzyme]-L-cysteine + [acceptor protein]-L-lysine = [E2 ubiquitin-conjugating enzyme]-L-cysteine + N(6)-ubiquitinyl-[acceptor protein]-L-lysine.</text>
        <dbReference type="EC" id="2.3.2.27"/>
    </reaction>
</comment>
<dbReference type="InterPro" id="IPR039795">
    <property type="entry name" value="LTN1/Rkr1"/>
</dbReference>
<dbReference type="GO" id="GO:0072344">
    <property type="term" value="P:rescue of stalled ribosome"/>
    <property type="evidence" value="ECO:0007669"/>
    <property type="project" value="TreeGrafter"/>
</dbReference>
<keyword evidence="9" id="KW-0479">Metal-binding</keyword>
<evidence type="ECO:0000256" key="15">
    <source>
        <dbReference type="SAM" id="MobiDB-lite"/>
    </source>
</evidence>
<reference evidence="17" key="1">
    <citation type="submission" date="2023-07" db="EMBL/GenBank/DDBJ databases">
        <authorList>
            <consortium name="AG Swart"/>
            <person name="Singh M."/>
            <person name="Singh A."/>
            <person name="Seah K."/>
            <person name="Emmerich C."/>
        </authorList>
    </citation>
    <scope>NUCLEOTIDE SEQUENCE</scope>
    <source>
        <strain evidence="17">DP1</strain>
    </source>
</reference>
<evidence type="ECO:0000256" key="14">
    <source>
        <dbReference type="PROSITE-ProRule" id="PRU00175"/>
    </source>
</evidence>
<organism evidence="17 18">
    <name type="scientific">Euplotes crassus</name>
    <dbReference type="NCBI Taxonomy" id="5936"/>
    <lineage>
        <taxon>Eukaryota</taxon>
        <taxon>Sar</taxon>
        <taxon>Alveolata</taxon>
        <taxon>Ciliophora</taxon>
        <taxon>Intramacronucleata</taxon>
        <taxon>Spirotrichea</taxon>
        <taxon>Hypotrichia</taxon>
        <taxon>Euplotida</taxon>
        <taxon>Euplotidae</taxon>
        <taxon>Moneuplotes</taxon>
    </lineage>
</organism>
<keyword evidence="8" id="KW-0808">Transferase</keyword>
<evidence type="ECO:0000256" key="6">
    <source>
        <dbReference type="ARBA" id="ARBA00017157"/>
    </source>
</evidence>
<keyword evidence="7" id="KW-0963">Cytoplasm</keyword>
<dbReference type="EMBL" id="CAMPGE010023263">
    <property type="protein sequence ID" value="CAI2381223.1"/>
    <property type="molecule type" value="Genomic_DNA"/>
</dbReference>
<dbReference type="InterPro" id="IPR013083">
    <property type="entry name" value="Znf_RING/FYVE/PHD"/>
</dbReference>
<evidence type="ECO:0000256" key="10">
    <source>
        <dbReference type="ARBA" id="ARBA00022737"/>
    </source>
</evidence>
<dbReference type="Proteomes" id="UP001295684">
    <property type="component" value="Unassembled WGS sequence"/>
</dbReference>
<dbReference type="InterPro" id="IPR011989">
    <property type="entry name" value="ARM-like"/>
</dbReference>
<evidence type="ECO:0000256" key="7">
    <source>
        <dbReference type="ARBA" id="ARBA00022490"/>
    </source>
</evidence>
<evidence type="ECO:0000256" key="11">
    <source>
        <dbReference type="ARBA" id="ARBA00022771"/>
    </source>
</evidence>